<feature type="domain" description="NUP160 C-terminal TPR" evidence="6">
    <location>
        <begin position="1131"/>
        <end position="1375"/>
    </location>
</feature>
<name>A0A2G8SSG3_9APHY</name>
<evidence type="ECO:0000256" key="2">
    <source>
        <dbReference type="ARBA" id="ARBA00022448"/>
    </source>
</evidence>
<comment type="subcellular location">
    <subcellularLocation>
        <location evidence="1">Nucleus</location>
    </subcellularLocation>
</comment>
<dbReference type="STRING" id="1077348.A0A2G8SSG3"/>
<feature type="domain" description="Nucleoporin nup120-like HEAT repeat" evidence="5">
    <location>
        <begin position="825"/>
        <end position="989"/>
    </location>
</feature>
<evidence type="ECO:0000256" key="3">
    <source>
        <dbReference type="ARBA" id="ARBA00023242"/>
    </source>
</evidence>
<evidence type="ECO:0000259" key="6">
    <source>
        <dbReference type="Pfam" id="PF23347"/>
    </source>
</evidence>
<comment type="caution">
    <text evidence="7">The sequence shown here is derived from an EMBL/GenBank/DDBJ whole genome shotgun (WGS) entry which is preliminary data.</text>
</comment>
<dbReference type="InterPro" id="IPR056536">
    <property type="entry name" value="TPR_NUP160_C"/>
</dbReference>
<dbReference type="PANTHER" id="PTHR21286:SF0">
    <property type="entry name" value="NUCLEAR PORE COMPLEX PROTEIN NUP160"/>
    <property type="match status" value="1"/>
</dbReference>
<dbReference type="Pfam" id="PF23300">
    <property type="entry name" value="HEAT_Nup120"/>
    <property type="match status" value="1"/>
</dbReference>
<evidence type="ECO:0000259" key="5">
    <source>
        <dbReference type="Pfam" id="PF23300"/>
    </source>
</evidence>
<evidence type="ECO:0000313" key="8">
    <source>
        <dbReference type="Proteomes" id="UP000230002"/>
    </source>
</evidence>
<dbReference type="Proteomes" id="UP000230002">
    <property type="component" value="Unassembled WGS sequence"/>
</dbReference>
<gene>
    <name evidence="7" type="ORF">GSI_00383</name>
</gene>
<dbReference type="PANTHER" id="PTHR21286">
    <property type="entry name" value="NUCLEAR PORE COMPLEX PROTEIN NUP160"/>
    <property type="match status" value="1"/>
</dbReference>
<keyword evidence="3" id="KW-0539">Nucleus</keyword>
<dbReference type="Pfam" id="PF23347">
    <property type="entry name" value="TPR_Nup160_C"/>
    <property type="match status" value="1"/>
</dbReference>
<proteinExistence type="predicted"/>
<dbReference type="InterPro" id="IPR021717">
    <property type="entry name" value="Nucleoporin_Nup160"/>
</dbReference>
<dbReference type="GO" id="GO:0005643">
    <property type="term" value="C:nuclear pore"/>
    <property type="evidence" value="ECO:0007669"/>
    <property type="project" value="UniProtKB-ARBA"/>
</dbReference>
<dbReference type="OrthoDB" id="67716at2759"/>
<keyword evidence="2" id="KW-0813">Transport</keyword>
<dbReference type="Pfam" id="PF11715">
    <property type="entry name" value="Beta-prop_Nup120_160"/>
    <property type="match status" value="1"/>
</dbReference>
<evidence type="ECO:0000313" key="7">
    <source>
        <dbReference type="EMBL" id="PIL36694.1"/>
    </source>
</evidence>
<evidence type="ECO:0000259" key="4">
    <source>
        <dbReference type="Pfam" id="PF11715"/>
    </source>
</evidence>
<keyword evidence="8" id="KW-1185">Reference proteome</keyword>
<sequence>MEPTILVATHLSALFPLPQPIPVYSTQKDFIHLSPRNEPGHPLDHATFSTLFHSPLTGTILLRVTNGGFILELLSLSSDLPPLRFDFPAAILPSPSIVMWESEELHVLLLTRFGSLYRIVIPIREGAPLWQPNANRRWYREYVIRAPVDEALIQVQGTHCVVIALPGGTLLRLEVEALGGDTTDDIWRETRFDARSFLHSITSLLHAGPPGGTDIVSISSHPQPTDIGHMWTLSRDRHLRMWTARGGCVAEHVLPSTAPGRSVLSLRASPSPVKPSVLLPPEPQKSLCIFTPSHTDEPHVLVFIPTEGSLASGGFFQLFAVDGDALRPVTAFDASGTSVHCHLQDFTVLDDTLYTVWDKQGQSMVEVLVLPWDESEDTKTGGWSSATYAQEAELTPAYLDELLLSDGSLEGKFFEAIMRPGTFSPLTLQSAVNQYADACRSLPPPYPPQLLQTYSTVAEQITSIVGCTVQRTKDPKTGAPLDTNYWNALKRDWEGFIARCREIERNGRWPLAIGRGNPDDGVLVIERERIASLAGEDHPLRLHRELSLSLPVGEQFDLLAILWTMRQKLGPRLLRSLEERLNEVVRQEIAFSYADIIQDQVRASNFHEEVDEGLQSWIAGRVRSLEDAAKQSGAQRRQAGLQQAANEVLNLVGGFDKEVKSEEDDAEFLLRPASAEWLKALTASYATTSIYARYDIALALVIFLLFLADDLPLWEPGLLAEIFVVFRGVAMLRYGAHQPGGDNASPVVQGSAEEDAVVAKLRNMHVSASRGARFQPTYSLIHRLVNVYGHSSASGLRVSAHRFLDATGLLQSLSPADATPLETAFCERLRQLGYHEVAREVLSWFPRTAGVTYVLGRLWLDEGRYDDAGSVMEVLAGSFGPHSALSSDDRDALRAVLPAGKLFETQFDFYLHASDLFKAALSTYHDVLFTQLALSNAPPHVDTTLLWSNVIKGLTDLGQYEDAYTALISAPNERLRRDSISQLLYRMCEENAVDRLMALNFAGLADEVEDALAFKARNADPRLRPFYSRILYTWYVSRGDYRNAALTMYQRARKLEALMGEASAFAELADLQLEAYAVAMNALALVDSKSQWITLPIVSETGREPRKRRKLSKYIPENKYALGKRDSEVVELKDMQYEYALLSARVELVRRDSTLLSAGEFALPPSSIVVRLAHANRFNTAMATARSLDTDMSDLFSHLVGRCLRLSRNPESVMSEDTSDWLLTDKVSSWPGTAAERGWRYLRQSLERHDGPQTDYRYTKVALETIMSFDRTSPPPPWLIHTLEEHHPEYLIRTCLRYEVLEAALDHTLSMTRRSDSQLTGEGSMAAAATWLPYTLIDQVLVAADTQQDLSSRGRAVLGELRTEIGSRMKRVQKYSQASA</sequence>
<dbReference type="InterPro" id="IPR059141">
    <property type="entry name" value="Beta-prop_Nup120_160"/>
</dbReference>
<evidence type="ECO:0000256" key="1">
    <source>
        <dbReference type="ARBA" id="ARBA00004123"/>
    </source>
</evidence>
<dbReference type="EMBL" id="AYKW01000001">
    <property type="protein sequence ID" value="PIL36694.1"/>
    <property type="molecule type" value="Genomic_DNA"/>
</dbReference>
<feature type="domain" description="Nucleoporin Nup120/160 beta-propeller" evidence="4">
    <location>
        <begin position="59"/>
        <end position="532"/>
    </location>
</feature>
<dbReference type="GO" id="GO:0017056">
    <property type="term" value="F:structural constituent of nuclear pore"/>
    <property type="evidence" value="ECO:0007669"/>
    <property type="project" value="TreeGrafter"/>
</dbReference>
<reference evidence="7 8" key="1">
    <citation type="journal article" date="2015" name="Sci. Rep.">
        <title>Chromosome-level genome map provides insights into diverse defense mechanisms in the medicinal fungus Ganoderma sinense.</title>
        <authorList>
            <person name="Zhu Y."/>
            <person name="Xu J."/>
            <person name="Sun C."/>
            <person name="Zhou S."/>
            <person name="Xu H."/>
            <person name="Nelson D.R."/>
            <person name="Qian J."/>
            <person name="Song J."/>
            <person name="Luo H."/>
            <person name="Xiang L."/>
            <person name="Li Y."/>
            <person name="Xu Z."/>
            <person name="Ji A."/>
            <person name="Wang L."/>
            <person name="Lu S."/>
            <person name="Hayward A."/>
            <person name="Sun W."/>
            <person name="Li X."/>
            <person name="Schwartz D.C."/>
            <person name="Wang Y."/>
            <person name="Chen S."/>
        </authorList>
    </citation>
    <scope>NUCLEOTIDE SEQUENCE [LARGE SCALE GENOMIC DNA]</scope>
    <source>
        <strain evidence="7 8">ZZ0214-1</strain>
    </source>
</reference>
<organism evidence="7 8">
    <name type="scientific">Ganoderma sinense ZZ0214-1</name>
    <dbReference type="NCBI Taxonomy" id="1077348"/>
    <lineage>
        <taxon>Eukaryota</taxon>
        <taxon>Fungi</taxon>
        <taxon>Dikarya</taxon>
        <taxon>Basidiomycota</taxon>
        <taxon>Agaricomycotina</taxon>
        <taxon>Agaricomycetes</taxon>
        <taxon>Polyporales</taxon>
        <taxon>Polyporaceae</taxon>
        <taxon>Ganoderma</taxon>
    </lineage>
</organism>
<protein>
    <submittedName>
        <fullName evidence="7">Uncharacterized protein</fullName>
    </submittedName>
</protein>
<accession>A0A2G8SSG3</accession>
<dbReference type="InterPro" id="IPR056548">
    <property type="entry name" value="HEAT_Nup120"/>
</dbReference>